<sequence length="325" mass="38028">MRKALSREEYLRSLAASNERLNICLTNDYAFRKVFKNPKVTKGFLMAVMELKEEEIVRLEILDLSEAGEMEDEKEGILDIKLHLNDSRKINIELQNRYQEDWSERSLFYNCRMFTEGFLHGNTYGEMEPCIHIGILNFSYMESPGFHHRILLMDDKTKEVYSSKFIFHVIELKKLESTCRDGGDQDLYHWAKMLAATDWEAIYMEARENPYMEAAKDEMEKINQSEMERYLYLRREMAISDEISRIRTATNQGIREGIEKGELLKLIALIRKKYDKGISPAEAAEALEEPVETIQDICHADVVTDDTTIRCEIPLYCNYRKPVGE</sequence>
<organism evidence="1 2">
    <name type="scientific">Faecalicatena faecalis</name>
    <dbReference type="NCBI Taxonomy" id="2726362"/>
    <lineage>
        <taxon>Bacteria</taxon>
        <taxon>Bacillati</taxon>
        <taxon>Bacillota</taxon>
        <taxon>Clostridia</taxon>
        <taxon>Lachnospirales</taxon>
        <taxon>Lachnospiraceae</taxon>
        <taxon>Faecalicatena</taxon>
    </lineage>
</organism>
<accession>A0ABS6D1G8</accession>
<dbReference type="PANTHER" id="PTHR41317">
    <property type="entry name" value="PD-(D_E)XK NUCLEASE FAMILY TRANSPOSASE"/>
    <property type="match status" value="1"/>
</dbReference>
<keyword evidence="2" id="KW-1185">Reference proteome</keyword>
<evidence type="ECO:0000313" key="2">
    <source>
        <dbReference type="Proteomes" id="UP000723714"/>
    </source>
</evidence>
<dbReference type="Proteomes" id="UP000723714">
    <property type="component" value="Unassembled WGS sequence"/>
</dbReference>
<evidence type="ECO:0000313" key="1">
    <source>
        <dbReference type="EMBL" id="MBU3875439.1"/>
    </source>
</evidence>
<gene>
    <name evidence="1" type="ORF">HGO97_006390</name>
</gene>
<dbReference type="PANTHER" id="PTHR41317:SF1">
    <property type="entry name" value="PD-(D_E)XK NUCLEASE FAMILY TRANSPOSASE"/>
    <property type="match status" value="1"/>
</dbReference>
<protein>
    <submittedName>
        <fullName evidence="1">Rpn family recombination-promoting nuclease/putative transposase</fullName>
    </submittedName>
</protein>
<comment type="caution">
    <text evidence="1">The sequence shown here is derived from an EMBL/GenBank/DDBJ whole genome shotgun (WGS) entry which is preliminary data.</text>
</comment>
<reference evidence="1 2" key="1">
    <citation type="submission" date="2021-06" db="EMBL/GenBank/DDBJ databases">
        <title>Faecalicatena sp. nov. isolated from porcine feces.</title>
        <authorList>
            <person name="Oh B.S."/>
            <person name="Lee J.H."/>
        </authorList>
    </citation>
    <scope>NUCLEOTIDE SEQUENCE [LARGE SCALE GENOMIC DNA]</scope>
    <source>
        <strain evidence="1 2">AGMB00832</strain>
    </source>
</reference>
<proteinExistence type="predicted"/>
<dbReference type="InterPro" id="IPR010106">
    <property type="entry name" value="RpnA"/>
</dbReference>
<name>A0ABS6D1G8_9FIRM</name>
<dbReference type="Pfam" id="PF12784">
    <property type="entry name" value="PDDEXK_2"/>
    <property type="match status" value="1"/>
</dbReference>
<dbReference type="EMBL" id="JABACJ020000004">
    <property type="protein sequence ID" value="MBU3875439.1"/>
    <property type="molecule type" value="Genomic_DNA"/>
</dbReference>
<dbReference type="NCBIfam" id="TIGR01784">
    <property type="entry name" value="T_den_put_tspse"/>
    <property type="match status" value="1"/>
</dbReference>